<organism evidence="1">
    <name type="scientific">Arion vulgaris</name>
    <dbReference type="NCBI Taxonomy" id="1028688"/>
    <lineage>
        <taxon>Eukaryota</taxon>
        <taxon>Metazoa</taxon>
        <taxon>Spiralia</taxon>
        <taxon>Lophotrochozoa</taxon>
        <taxon>Mollusca</taxon>
        <taxon>Gastropoda</taxon>
        <taxon>Heterobranchia</taxon>
        <taxon>Euthyneura</taxon>
        <taxon>Panpulmonata</taxon>
        <taxon>Eupulmonata</taxon>
        <taxon>Stylommatophora</taxon>
        <taxon>Helicina</taxon>
        <taxon>Arionoidea</taxon>
        <taxon>Arionidae</taxon>
        <taxon>Arion</taxon>
    </lineage>
</organism>
<evidence type="ECO:0000313" key="1">
    <source>
        <dbReference type="EMBL" id="CEK60333.1"/>
    </source>
</evidence>
<accession>A0A0B6YVT9</accession>
<protein>
    <submittedName>
        <fullName evidence="1">Uncharacterized protein</fullName>
    </submittedName>
</protein>
<dbReference type="AlphaFoldDB" id="A0A0B6YVT9"/>
<feature type="non-terminal residue" evidence="1">
    <location>
        <position position="1"/>
    </location>
</feature>
<feature type="non-terminal residue" evidence="1">
    <location>
        <position position="136"/>
    </location>
</feature>
<reference evidence="1" key="1">
    <citation type="submission" date="2014-12" db="EMBL/GenBank/DDBJ databases">
        <title>Insight into the proteome of Arion vulgaris.</title>
        <authorList>
            <person name="Aradska J."/>
            <person name="Bulat T."/>
            <person name="Smidak R."/>
            <person name="Sarate P."/>
            <person name="Gangsoo J."/>
            <person name="Sialana F."/>
            <person name="Bilban M."/>
            <person name="Lubec G."/>
        </authorList>
    </citation>
    <scope>NUCLEOTIDE SEQUENCE</scope>
    <source>
        <tissue evidence="1">Skin</tissue>
    </source>
</reference>
<gene>
    <name evidence="1" type="primary">ORF39104</name>
</gene>
<proteinExistence type="predicted"/>
<dbReference type="EMBL" id="HACG01013468">
    <property type="protein sequence ID" value="CEK60333.1"/>
    <property type="molecule type" value="Transcribed_RNA"/>
</dbReference>
<name>A0A0B6YVT9_9EUPU</name>
<sequence length="136" mass="14925">PYLFFFDLVTCAKMGPAVVNGCPTPQVCVKKCPSENYVYLQSVPNDNRTQLICKYGVEPTVSPYKEMSIQQLIDKNICAAYHLTSRPIIGRCFPSIFADALDSAKTLKSGDFNLERANGEQVTGGLIQDGTINLAQ</sequence>